<sequence>MESNRRALLMAAPLMLAALAATEAATGADTAAKADVALSPPPENGPDPAETFVLPFDRIAFESWGNLPAHSGEMAKLYGDFDKPGPYLVMMRWNPGWFSAPHTYATDRIQVVVSGTWFVNSGNDFRPEDAVPVGAGGYVKRAARTPHYDGVPASQPDPAVIAVFGVGPVDMRLADPTQPSWRQV</sequence>
<feature type="chain" id="PRO_5042508860" evidence="1">
    <location>
        <begin position="21"/>
        <end position="184"/>
    </location>
</feature>
<dbReference type="AlphaFoldDB" id="A0AAJ3TVC5"/>
<evidence type="ECO:0000313" key="3">
    <source>
        <dbReference type="Proteomes" id="UP000193387"/>
    </source>
</evidence>
<keyword evidence="3" id="KW-1185">Reference proteome</keyword>
<reference evidence="2 3" key="1">
    <citation type="submission" date="2016-01" db="EMBL/GenBank/DDBJ databases">
        <title>The new phylogeny of the genus Mycobacterium.</title>
        <authorList>
            <person name="Tarcisio F."/>
            <person name="Conor M."/>
            <person name="Antonella G."/>
            <person name="Elisabetta G."/>
            <person name="Giulia F.S."/>
            <person name="Sara T."/>
            <person name="Anna F."/>
            <person name="Clotilde B."/>
            <person name="Roberto B."/>
            <person name="Veronica D.S."/>
            <person name="Fabio R."/>
            <person name="Monica P."/>
            <person name="Olivier J."/>
            <person name="Enrico T."/>
            <person name="Nicola S."/>
        </authorList>
    </citation>
    <scope>NUCLEOTIDE SEQUENCE [LARGE SCALE GENOMIC DNA]</scope>
    <source>
        <strain evidence="2 3">DSM 44616</strain>
    </source>
</reference>
<dbReference type="InterPro" id="IPR014710">
    <property type="entry name" value="RmlC-like_jellyroll"/>
</dbReference>
<organism evidence="2 3">
    <name type="scientific">Mycobacterium saskatchewanense</name>
    <dbReference type="NCBI Taxonomy" id="220927"/>
    <lineage>
        <taxon>Bacteria</taxon>
        <taxon>Bacillati</taxon>
        <taxon>Actinomycetota</taxon>
        <taxon>Actinomycetes</taxon>
        <taxon>Mycobacteriales</taxon>
        <taxon>Mycobacteriaceae</taxon>
        <taxon>Mycobacterium</taxon>
        <taxon>Mycobacterium simiae complex</taxon>
    </lineage>
</organism>
<comment type="caution">
    <text evidence="2">The sequence shown here is derived from an EMBL/GenBank/DDBJ whole genome shotgun (WGS) entry which is preliminary data.</text>
</comment>
<protein>
    <submittedName>
        <fullName evidence="2">Tat pathway signal sequence</fullName>
    </submittedName>
</protein>
<dbReference type="RefSeq" id="WP_085257239.1">
    <property type="nucleotide sequence ID" value="NZ_AP022573.1"/>
</dbReference>
<dbReference type="Proteomes" id="UP000193387">
    <property type="component" value="Unassembled WGS sequence"/>
</dbReference>
<evidence type="ECO:0000256" key="1">
    <source>
        <dbReference type="SAM" id="SignalP"/>
    </source>
</evidence>
<proteinExistence type="predicted"/>
<dbReference type="EMBL" id="LQPR01000049">
    <property type="protein sequence ID" value="ORW69029.1"/>
    <property type="molecule type" value="Genomic_DNA"/>
</dbReference>
<accession>A0AAJ3TVC5</accession>
<name>A0AAJ3TVC5_9MYCO</name>
<gene>
    <name evidence="2" type="ORF">AWC23_19940</name>
</gene>
<dbReference type="InterPro" id="IPR011051">
    <property type="entry name" value="RmlC_Cupin_sf"/>
</dbReference>
<dbReference type="InterPro" id="IPR006311">
    <property type="entry name" value="TAT_signal"/>
</dbReference>
<feature type="signal peptide" evidence="1">
    <location>
        <begin position="1"/>
        <end position="20"/>
    </location>
</feature>
<keyword evidence="1" id="KW-0732">Signal</keyword>
<evidence type="ECO:0000313" key="2">
    <source>
        <dbReference type="EMBL" id="ORW69029.1"/>
    </source>
</evidence>
<dbReference type="PROSITE" id="PS51318">
    <property type="entry name" value="TAT"/>
    <property type="match status" value="1"/>
</dbReference>
<dbReference type="SUPFAM" id="SSF51182">
    <property type="entry name" value="RmlC-like cupins"/>
    <property type="match status" value="1"/>
</dbReference>
<dbReference type="Gene3D" id="2.60.120.10">
    <property type="entry name" value="Jelly Rolls"/>
    <property type="match status" value="1"/>
</dbReference>